<dbReference type="Gene3D" id="1.10.10.10">
    <property type="entry name" value="Winged helix-like DNA-binding domain superfamily/Winged helix DNA-binding domain"/>
    <property type="match status" value="1"/>
</dbReference>
<accession>A0A0L8BSU1</accession>
<dbReference type="GO" id="GO:0003677">
    <property type="term" value="F:DNA binding"/>
    <property type="evidence" value="ECO:0007669"/>
    <property type="project" value="UniProtKB-KW"/>
</dbReference>
<dbReference type="EMBL" id="LGAP01000009">
    <property type="protein sequence ID" value="KOF17791.1"/>
    <property type="molecule type" value="Genomic_DNA"/>
</dbReference>
<dbReference type="Proteomes" id="UP000037425">
    <property type="component" value="Unassembled WGS sequence"/>
</dbReference>
<dbReference type="Gene3D" id="3.30.450.80">
    <property type="entry name" value="Transcription factor LuxR-like, autoinducer-binding domain"/>
    <property type="match status" value="1"/>
</dbReference>
<evidence type="ECO:0000256" key="1">
    <source>
        <dbReference type="ARBA" id="ARBA00023015"/>
    </source>
</evidence>
<dbReference type="InterPro" id="IPR000792">
    <property type="entry name" value="Tscrpt_reg_LuxR_C"/>
</dbReference>
<dbReference type="InterPro" id="IPR016032">
    <property type="entry name" value="Sig_transdc_resp-reg_C-effctor"/>
</dbReference>
<evidence type="ECO:0000313" key="5">
    <source>
        <dbReference type="EMBL" id="KOF17791.1"/>
    </source>
</evidence>
<dbReference type="OrthoDB" id="8113315at2"/>
<dbReference type="CDD" id="cd06170">
    <property type="entry name" value="LuxR_C_like"/>
    <property type="match status" value="1"/>
</dbReference>
<dbReference type="GO" id="GO:0006355">
    <property type="term" value="P:regulation of DNA-templated transcription"/>
    <property type="evidence" value="ECO:0007669"/>
    <property type="project" value="InterPro"/>
</dbReference>
<dbReference type="PROSITE" id="PS50043">
    <property type="entry name" value="HTH_LUXR_2"/>
    <property type="match status" value="1"/>
</dbReference>
<name>A0A0L8BSU1_ENSAD</name>
<dbReference type="RefSeq" id="WP_053249713.1">
    <property type="nucleotide sequence ID" value="NZ_LGAP01000009.1"/>
</dbReference>
<dbReference type="PRINTS" id="PR00038">
    <property type="entry name" value="HTHLUXR"/>
</dbReference>
<evidence type="ECO:0000256" key="3">
    <source>
        <dbReference type="ARBA" id="ARBA00023163"/>
    </source>
</evidence>
<keyword evidence="1" id="KW-0805">Transcription regulation</keyword>
<comment type="caution">
    <text evidence="5">The sequence shown here is derived from an EMBL/GenBank/DDBJ whole genome shotgun (WGS) entry which is preliminary data.</text>
</comment>
<dbReference type="PATRIC" id="fig|106592.7.peg.7400"/>
<dbReference type="Pfam" id="PF00196">
    <property type="entry name" value="GerE"/>
    <property type="match status" value="1"/>
</dbReference>
<dbReference type="Pfam" id="PF03472">
    <property type="entry name" value="Autoind_bind"/>
    <property type="match status" value="1"/>
</dbReference>
<gene>
    <name evidence="5" type="ORF">AC244_15475</name>
</gene>
<dbReference type="SUPFAM" id="SSF46894">
    <property type="entry name" value="C-terminal effector domain of the bipartite response regulators"/>
    <property type="match status" value="1"/>
</dbReference>
<organism evidence="5 6">
    <name type="scientific">Ensifer adhaerens</name>
    <name type="common">Sinorhizobium morelense</name>
    <dbReference type="NCBI Taxonomy" id="106592"/>
    <lineage>
        <taxon>Bacteria</taxon>
        <taxon>Pseudomonadati</taxon>
        <taxon>Pseudomonadota</taxon>
        <taxon>Alphaproteobacteria</taxon>
        <taxon>Hyphomicrobiales</taxon>
        <taxon>Rhizobiaceae</taxon>
        <taxon>Sinorhizobium/Ensifer group</taxon>
        <taxon>Ensifer</taxon>
    </lineage>
</organism>
<protein>
    <submittedName>
        <fullName evidence="5">LuxR family transcriptional regulator</fullName>
    </submittedName>
</protein>
<dbReference type="InterPro" id="IPR005143">
    <property type="entry name" value="TF_LuxR_autoind-bd_dom"/>
</dbReference>
<keyword evidence="2" id="KW-0238">DNA-binding</keyword>
<dbReference type="InterPro" id="IPR036693">
    <property type="entry name" value="TF_LuxR_autoind-bd_dom_sf"/>
</dbReference>
<evidence type="ECO:0000259" key="4">
    <source>
        <dbReference type="PROSITE" id="PS50043"/>
    </source>
</evidence>
<sequence length="249" mass="27961">MKESNEPALLREAETADMFSEIDTAAVRTEYELLHLLRRLIARYGFGHFMIARLPLAEQQRFSERLVLSNWPSELVRQYDACETFQSSVLVERLRATKLPVTGGAELLDVAGKPVDEAMVHRLLAHPEMARHFAVQLHTSSGDPFVAMLSGRREAPVGVEQATLYLSLVQLFECLERTFDTGSSAREKLSSREIECLRWAAAGKSSDEIAIILGISTYTVSSYFKSATRKLDAVNRMQAIARAMRLKLI</sequence>
<reference evidence="6" key="1">
    <citation type="submission" date="2015-07" db="EMBL/GenBank/DDBJ databases">
        <title>Whole genome sequence of an Ensifer adhaerens strain isolated from a cave pool in the Wind Cave National Park.</title>
        <authorList>
            <person name="Eng W.W.H."/>
            <person name="Gan H.M."/>
            <person name="Barton H.A."/>
            <person name="Savka M.A."/>
        </authorList>
    </citation>
    <scope>NUCLEOTIDE SEQUENCE [LARGE SCALE GENOMIC DNA]</scope>
    <source>
        <strain evidence="6">SD006</strain>
    </source>
</reference>
<evidence type="ECO:0000313" key="6">
    <source>
        <dbReference type="Proteomes" id="UP000037425"/>
    </source>
</evidence>
<dbReference type="PANTHER" id="PTHR44688">
    <property type="entry name" value="DNA-BINDING TRANSCRIPTIONAL ACTIVATOR DEVR_DOSR"/>
    <property type="match status" value="1"/>
</dbReference>
<dbReference type="PANTHER" id="PTHR44688:SF16">
    <property type="entry name" value="DNA-BINDING TRANSCRIPTIONAL ACTIVATOR DEVR_DOSR"/>
    <property type="match status" value="1"/>
</dbReference>
<evidence type="ECO:0000256" key="2">
    <source>
        <dbReference type="ARBA" id="ARBA00023125"/>
    </source>
</evidence>
<dbReference type="PROSITE" id="PS00622">
    <property type="entry name" value="HTH_LUXR_1"/>
    <property type="match status" value="1"/>
</dbReference>
<dbReference type="SMART" id="SM00421">
    <property type="entry name" value="HTH_LUXR"/>
    <property type="match status" value="1"/>
</dbReference>
<dbReference type="AlphaFoldDB" id="A0A0L8BSU1"/>
<proteinExistence type="predicted"/>
<keyword evidence="3" id="KW-0804">Transcription</keyword>
<dbReference type="SUPFAM" id="SSF75516">
    <property type="entry name" value="Pheromone-binding domain of LuxR-like quorum-sensing transcription factors"/>
    <property type="match status" value="1"/>
</dbReference>
<dbReference type="InterPro" id="IPR036388">
    <property type="entry name" value="WH-like_DNA-bd_sf"/>
</dbReference>
<feature type="domain" description="HTH luxR-type" evidence="4">
    <location>
        <begin position="182"/>
        <end position="247"/>
    </location>
</feature>